<proteinExistence type="predicted"/>
<sequence length="49" mass="5303">WPGRCSSVRRRGCGSPSTVRSSGRPEDPCAIVSLAPTSVARGSWERLHH</sequence>
<feature type="non-terminal residue" evidence="2">
    <location>
        <position position="1"/>
    </location>
</feature>
<evidence type="ECO:0000256" key="1">
    <source>
        <dbReference type="SAM" id="MobiDB-lite"/>
    </source>
</evidence>
<feature type="region of interest" description="Disordered" evidence="1">
    <location>
        <begin position="1"/>
        <end position="29"/>
    </location>
</feature>
<protein>
    <submittedName>
        <fullName evidence="2">Uncharacterized protein</fullName>
    </submittedName>
</protein>
<gene>
    <name evidence="2" type="ORF">AVDCRST_MAG33-1084</name>
</gene>
<evidence type="ECO:0000313" key="2">
    <source>
        <dbReference type="EMBL" id="CAA9553460.1"/>
    </source>
</evidence>
<name>A0A6J4UNY3_9BACT</name>
<organism evidence="2">
    <name type="scientific">uncultured Thermomicrobiales bacterium</name>
    <dbReference type="NCBI Taxonomy" id="1645740"/>
    <lineage>
        <taxon>Bacteria</taxon>
        <taxon>Pseudomonadati</taxon>
        <taxon>Thermomicrobiota</taxon>
        <taxon>Thermomicrobia</taxon>
        <taxon>Thermomicrobiales</taxon>
        <taxon>environmental samples</taxon>
    </lineage>
</organism>
<accession>A0A6J4UNY3</accession>
<reference evidence="2" key="1">
    <citation type="submission" date="2020-02" db="EMBL/GenBank/DDBJ databases">
        <authorList>
            <person name="Meier V. D."/>
        </authorList>
    </citation>
    <scope>NUCLEOTIDE SEQUENCE</scope>
    <source>
        <strain evidence="2">AVDCRST_MAG33</strain>
    </source>
</reference>
<dbReference type="AlphaFoldDB" id="A0A6J4UNY3"/>
<feature type="non-terminal residue" evidence="2">
    <location>
        <position position="49"/>
    </location>
</feature>
<dbReference type="EMBL" id="CADCWK010000101">
    <property type="protein sequence ID" value="CAA9553460.1"/>
    <property type="molecule type" value="Genomic_DNA"/>
</dbReference>